<dbReference type="EMBL" id="JAAEDL010000001">
    <property type="protein sequence ID" value="MBR0679048.1"/>
    <property type="molecule type" value="Genomic_DNA"/>
</dbReference>
<dbReference type="Pfam" id="PF13545">
    <property type="entry name" value="HTH_Crp_2"/>
    <property type="match status" value="1"/>
</dbReference>
<evidence type="ECO:0000313" key="5">
    <source>
        <dbReference type="EMBL" id="MBR0679048.1"/>
    </source>
</evidence>
<protein>
    <submittedName>
        <fullName evidence="5">Helix-turn-helix domain-containing protein</fullName>
    </submittedName>
</protein>
<evidence type="ECO:0000256" key="1">
    <source>
        <dbReference type="ARBA" id="ARBA00023015"/>
    </source>
</evidence>
<comment type="caution">
    <text evidence="5">The sequence shown here is derived from an EMBL/GenBank/DDBJ whole genome shotgun (WGS) entry which is preliminary data.</text>
</comment>
<name>A0A9X9X5R2_9PROT</name>
<evidence type="ECO:0000256" key="2">
    <source>
        <dbReference type="ARBA" id="ARBA00023125"/>
    </source>
</evidence>
<evidence type="ECO:0000313" key="6">
    <source>
        <dbReference type="Proteomes" id="UP001138709"/>
    </source>
</evidence>
<dbReference type="CDD" id="cd00092">
    <property type="entry name" value="HTH_CRP"/>
    <property type="match status" value="1"/>
</dbReference>
<keyword evidence="2" id="KW-0238">DNA-binding</keyword>
<organism evidence="5 6">
    <name type="scientific">Neoroseomonas eburnea</name>
    <dbReference type="NCBI Taxonomy" id="1346889"/>
    <lineage>
        <taxon>Bacteria</taxon>
        <taxon>Pseudomonadati</taxon>
        <taxon>Pseudomonadota</taxon>
        <taxon>Alphaproteobacteria</taxon>
        <taxon>Acetobacterales</taxon>
        <taxon>Acetobacteraceae</taxon>
        <taxon>Neoroseomonas</taxon>
    </lineage>
</organism>
<reference evidence="5" key="1">
    <citation type="submission" date="2020-01" db="EMBL/GenBank/DDBJ databases">
        <authorList>
            <person name="Rat A."/>
        </authorList>
    </citation>
    <scope>NUCLEOTIDE SEQUENCE</scope>
    <source>
        <strain evidence="5">LMG 31228</strain>
    </source>
</reference>
<dbReference type="InterPro" id="IPR012318">
    <property type="entry name" value="HTH_CRP"/>
</dbReference>
<dbReference type="InterPro" id="IPR036390">
    <property type="entry name" value="WH_DNA-bd_sf"/>
</dbReference>
<evidence type="ECO:0000259" key="4">
    <source>
        <dbReference type="PROSITE" id="PS51063"/>
    </source>
</evidence>
<feature type="domain" description="HTH crp-type" evidence="4">
    <location>
        <begin position="134"/>
        <end position="205"/>
    </location>
</feature>
<dbReference type="AlphaFoldDB" id="A0A9X9X5R2"/>
<dbReference type="SUPFAM" id="SSF46785">
    <property type="entry name" value="Winged helix' DNA-binding domain"/>
    <property type="match status" value="1"/>
</dbReference>
<sequence>MEAAVLIRQDVTAIPRDTRTSTRTIAVERRLRRSEALRPPERGDLVALRVLEGCLRVCHPLLDGRRQITDFLFPQDRISLMEVRCHNGSIEAVTSARVSLFPSDGLDGDDGMHADHYRARLGAMQARLFMLGHKNAREKLAAFLLEMSDRIGGGEDTFRLAMSRYDIADYLCLSPETVCRNFTLMVSDGLLALPDSQTVRILHRAPLEFIGR</sequence>
<proteinExistence type="predicted"/>
<dbReference type="InterPro" id="IPR014710">
    <property type="entry name" value="RmlC-like_jellyroll"/>
</dbReference>
<dbReference type="SMART" id="SM00419">
    <property type="entry name" value="HTH_CRP"/>
    <property type="match status" value="1"/>
</dbReference>
<dbReference type="GO" id="GO:0006355">
    <property type="term" value="P:regulation of DNA-templated transcription"/>
    <property type="evidence" value="ECO:0007669"/>
    <property type="project" value="InterPro"/>
</dbReference>
<dbReference type="GO" id="GO:0003677">
    <property type="term" value="F:DNA binding"/>
    <property type="evidence" value="ECO:0007669"/>
    <property type="project" value="UniProtKB-KW"/>
</dbReference>
<keyword evidence="6" id="KW-1185">Reference proteome</keyword>
<dbReference type="Proteomes" id="UP001138709">
    <property type="component" value="Unassembled WGS sequence"/>
</dbReference>
<dbReference type="RefSeq" id="WP_211844399.1">
    <property type="nucleotide sequence ID" value="NZ_JAAEDL010000001.1"/>
</dbReference>
<dbReference type="InterPro" id="IPR036388">
    <property type="entry name" value="WH-like_DNA-bd_sf"/>
</dbReference>
<dbReference type="Gene3D" id="2.60.120.10">
    <property type="entry name" value="Jelly Rolls"/>
    <property type="match status" value="1"/>
</dbReference>
<dbReference type="InterPro" id="IPR018490">
    <property type="entry name" value="cNMP-bd_dom_sf"/>
</dbReference>
<gene>
    <name evidence="5" type="ORF">GXW74_00990</name>
</gene>
<reference evidence="5" key="2">
    <citation type="journal article" date="2021" name="Syst. Appl. Microbiol.">
        <title>Roseomonas hellenica sp. nov., isolated from roots of wild-growing Alkanna tinctoria.</title>
        <authorList>
            <person name="Rat A."/>
            <person name="Naranjo H.D."/>
            <person name="Lebbe L."/>
            <person name="Cnockaert M."/>
            <person name="Krigas N."/>
            <person name="Grigoriadou K."/>
            <person name="Maloupa E."/>
            <person name="Willems A."/>
        </authorList>
    </citation>
    <scope>NUCLEOTIDE SEQUENCE</scope>
    <source>
        <strain evidence="5">LMG 31228</strain>
    </source>
</reference>
<accession>A0A9X9X5R2</accession>
<keyword evidence="3" id="KW-0804">Transcription</keyword>
<keyword evidence="1" id="KW-0805">Transcription regulation</keyword>
<dbReference type="SUPFAM" id="SSF51206">
    <property type="entry name" value="cAMP-binding domain-like"/>
    <property type="match status" value="1"/>
</dbReference>
<evidence type="ECO:0000256" key="3">
    <source>
        <dbReference type="ARBA" id="ARBA00023163"/>
    </source>
</evidence>
<dbReference type="Gene3D" id="1.10.10.10">
    <property type="entry name" value="Winged helix-like DNA-binding domain superfamily/Winged helix DNA-binding domain"/>
    <property type="match status" value="1"/>
</dbReference>
<dbReference type="PROSITE" id="PS51063">
    <property type="entry name" value="HTH_CRP_2"/>
    <property type="match status" value="1"/>
</dbReference>